<dbReference type="AlphaFoldDB" id="A0A4C1V587"/>
<protein>
    <submittedName>
        <fullName evidence="1">Uncharacterized protein</fullName>
    </submittedName>
</protein>
<proteinExistence type="predicted"/>
<dbReference type="EMBL" id="BGZK01000281">
    <property type="protein sequence ID" value="GBP33951.1"/>
    <property type="molecule type" value="Genomic_DNA"/>
</dbReference>
<evidence type="ECO:0000313" key="2">
    <source>
        <dbReference type="Proteomes" id="UP000299102"/>
    </source>
</evidence>
<dbReference type="Proteomes" id="UP000299102">
    <property type="component" value="Unassembled WGS sequence"/>
</dbReference>
<gene>
    <name evidence="1" type="ORF">EVAR_23298_1</name>
</gene>
<name>A0A4C1V587_EUMVA</name>
<organism evidence="1 2">
    <name type="scientific">Eumeta variegata</name>
    <name type="common">Bagworm moth</name>
    <name type="synonym">Eumeta japonica</name>
    <dbReference type="NCBI Taxonomy" id="151549"/>
    <lineage>
        <taxon>Eukaryota</taxon>
        <taxon>Metazoa</taxon>
        <taxon>Ecdysozoa</taxon>
        <taxon>Arthropoda</taxon>
        <taxon>Hexapoda</taxon>
        <taxon>Insecta</taxon>
        <taxon>Pterygota</taxon>
        <taxon>Neoptera</taxon>
        <taxon>Endopterygota</taxon>
        <taxon>Lepidoptera</taxon>
        <taxon>Glossata</taxon>
        <taxon>Ditrysia</taxon>
        <taxon>Tineoidea</taxon>
        <taxon>Psychidae</taxon>
        <taxon>Oiketicinae</taxon>
        <taxon>Eumeta</taxon>
    </lineage>
</organism>
<comment type="caution">
    <text evidence="1">The sequence shown here is derived from an EMBL/GenBank/DDBJ whole genome shotgun (WGS) entry which is preliminary data.</text>
</comment>
<reference evidence="1 2" key="1">
    <citation type="journal article" date="2019" name="Commun. Biol.">
        <title>The bagworm genome reveals a unique fibroin gene that provides high tensile strength.</title>
        <authorList>
            <person name="Kono N."/>
            <person name="Nakamura H."/>
            <person name="Ohtoshi R."/>
            <person name="Tomita M."/>
            <person name="Numata K."/>
            <person name="Arakawa K."/>
        </authorList>
    </citation>
    <scope>NUCLEOTIDE SEQUENCE [LARGE SCALE GENOMIC DNA]</scope>
</reference>
<evidence type="ECO:0000313" key="1">
    <source>
        <dbReference type="EMBL" id="GBP33951.1"/>
    </source>
</evidence>
<keyword evidence="2" id="KW-1185">Reference proteome</keyword>
<sequence>MLTTTTEVTTRIMVAEHYNLNGIVLKIMMSITLIHKSKVGELTKSCDIMFPRSYCDAASTCRPPFPLTPTPTSPGRGLLHYTAITFKVPYLEMVIRHSVDFETSSDIKIL</sequence>
<accession>A0A4C1V587</accession>